<dbReference type="InterPro" id="IPR018754">
    <property type="entry name" value="RovC-like_DNA-bd"/>
</dbReference>
<dbReference type="EMBL" id="JACIDH010000013">
    <property type="protein sequence ID" value="MBB3880251.1"/>
    <property type="molecule type" value="Genomic_DNA"/>
</dbReference>
<dbReference type="RefSeq" id="WP_183952322.1">
    <property type="nucleotide sequence ID" value="NZ_JACIDH010000013.1"/>
</dbReference>
<sequence length="180" mass="20384">MQQQVVWSPSSNPALIMLTQRPDFLPQADNSLADRFIAERDGPEGAYSVLREHDLQILFRPGVSPTDQLAAVIPIDDDILDRIDALTRLSRAWLERPPLRDTRLTVDQRRRFRLRLRAADGRMNGATYREIAIAIYGAARVETDPWKTSPLRDAVIGFVEAGMALIGGGYLKLLRHRRRA</sequence>
<accession>A0A7W6AAI9</accession>
<evidence type="ECO:0000259" key="1">
    <source>
        <dbReference type="Pfam" id="PF10074"/>
    </source>
</evidence>
<comment type="caution">
    <text evidence="2">The sequence shown here is derived from an EMBL/GenBank/DDBJ whole genome shotgun (WGS) entry which is preliminary data.</text>
</comment>
<protein>
    <recommendedName>
        <fullName evidence="1">T6SS Transcription factor RovC-like DNA binding domain-containing protein</fullName>
    </recommendedName>
</protein>
<evidence type="ECO:0000313" key="2">
    <source>
        <dbReference type="EMBL" id="MBB3880251.1"/>
    </source>
</evidence>
<feature type="domain" description="T6SS Transcription factor RovC-like DNA binding" evidence="1">
    <location>
        <begin position="72"/>
        <end position="175"/>
    </location>
</feature>
<gene>
    <name evidence="2" type="ORF">GGR48_002694</name>
</gene>
<keyword evidence="3" id="KW-1185">Reference proteome</keyword>
<reference evidence="2 3" key="1">
    <citation type="submission" date="2020-08" db="EMBL/GenBank/DDBJ databases">
        <title>Genomic Encyclopedia of Type Strains, Phase IV (KMG-IV): sequencing the most valuable type-strain genomes for metagenomic binning, comparative biology and taxonomic classification.</title>
        <authorList>
            <person name="Goeker M."/>
        </authorList>
    </citation>
    <scope>NUCLEOTIDE SEQUENCE [LARGE SCALE GENOMIC DNA]</scope>
    <source>
        <strain evidence="2 3">DSM 19512</strain>
    </source>
</reference>
<dbReference type="AlphaFoldDB" id="A0A7W6AAI9"/>
<proteinExistence type="predicted"/>
<evidence type="ECO:0000313" key="3">
    <source>
        <dbReference type="Proteomes" id="UP000538670"/>
    </source>
</evidence>
<name>A0A7W6AAI9_9SPHN</name>
<dbReference type="Proteomes" id="UP000538670">
    <property type="component" value="Unassembled WGS sequence"/>
</dbReference>
<dbReference type="Pfam" id="PF10074">
    <property type="entry name" value="RovC_DNA-bd"/>
    <property type="match status" value="1"/>
</dbReference>
<organism evidence="2 3">
    <name type="scientific">Sphingomonas pseudosanguinis</name>
    <dbReference type="NCBI Taxonomy" id="413712"/>
    <lineage>
        <taxon>Bacteria</taxon>
        <taxon>Pseudomonadati</taxon>
        <taxon>Pseudomonadota</taxon>
        <taxon>Alphaproteobacteria</taxon>
        <taxon>Sphingomonadales</taxon>
        <taxon>Sphingomonadaceae</taxon>
        <taxon>Sphingomonas</taxon>
    </lineage>
</organism>